<dbReference type="Proteomes" id="UP001322138">
    <property type="component" value="Unassembled WGS sequence"/>
</dbReference>
<gene>
    <name evidence="2" type="ORF">QC761_305770</name>
</gene>
<feature type="compositionally biased region" description="Acidic residues" evidence="1">
    <location>
        <begin position="211"/>
        <end position="222"/>
    </location>
</feature>
<evidence type="ECO:0000313" key="2">
    <source>
        <dbReference type="EMBL" id="KAK4644549.1"/>
    </source>
</evidence>
<dbReference type="EMBL" id="JAFFGZ010000005">
    <property type="protein sequence ID" value="KAK4644549.1"/>
    <property type="molecule type" value="Genomic_DNA"/>
</dbReference>
<proteinExistence type="predicted"/>
<feature type="compositionally biased region" description="Basic and acidic residues" evidence="1">
    <location>
        <begin position="164"/>
        <end position="210"/>
    </location>
</feature>
<sequence length="454" mass="51762">MPPPKKVDKGIVSLDRETPIQEEVKPLIEDILRTNYCVQRSVFLVEGIDMVRVVGGAGKMVRLLLGDGKLVIQGFVKGVMHWVVEGGKVFEGGYVRLDKFEVVEIEGERVLVIGDLRIVGWDEGYLGVLRGEGREVKDVGGLREGGTGGERLFGLERRVREMEVRREREREREEEERRREEGSRKELEAEVVEREKQAVEREWEEEAKKEEEDEDCISESDYDDDGFEQMVISTERPTQRRVMATAYTGTSVNNTTTPQRPPVFKHQSIQHPQVLLPPPSRQILTPRTPQPRPPIKPQENTAPKPLPWLASDPTQPLKLTPLSQIPYLRYKQNWMVNVLVVVTQLGETESCPYPPFVQRQARVIDQSTPHRHIHLTVFLEPAGFEPKLGEVYLLLGVKNHKFDGGSLKKYVSDKPKGGGRWWVEGRGLGWCKGMVKELEIWWAQQQGGVVGEED</sequence>
<reference evidence="2 3" key="1">
    <citation type="journal article" date="2023" name="bioRxiv">
        <title>High-quality genome assemblies of four members of thePodospora anserinaspecies complex.</title>
        <authorList>
            <person name="Ament-Velasquez S.L."/>
            <person name="Vogan A.A."/>
            <person name="Wallerman O."/>
            <person name="Hartmann F."/>
            <person name="Gautier V."/>
            <person name="Silar P."/>
            <person name="Giraud T."/>
            <person name="Johannesson H."/>
        </authorList>
    </citation>
    <scope>NUCLEOTIDE SEQUENCE [LARGE SCALE GENOMIC DNA]</scope>
    <source>
        <strain evidence="2 3">CBS 112042</strain>
    </source>
</reference>
<feature type="region of interest" description="Disordered" evidence="1">
    <location>
        <begin position="164"/>
        <end position="222"/>
    </location>
</feature>
<organism evidence="2 3">
    <name type="scientific">Podospora bellae-mahoneyi</name>
    <dbReference type="NCBI Taxonomy" id="2093777"/>
    <lineage>
        <taxon>Eukaryota</taxon>
        <taxon>Fungi</taxon>
        <taxon>Dikarya</taxon>
        <taxon>Ascomycota</taxon>
        <taxon>Pezizomycotina</taxon>
        <taxon>Sordariomycetes</taxon>
        <taxon>Sordariomycetidae</taxon>
        <taxon>Sordariales</taxon>
        <taxon>Podosporaceae</taxon>
        <taxon>Podospora</taxon>
    </lineage>
</organism>
<dbReference type="GeneID" id="87897203"/>
<protein>
    <recommendedName>
        <fullName evidence="4">Telomeric single stranded DNA binding POT1/Cdc13 domain-containing protein</fullName>
    </recommendedName>
</protein>
<evidence type="ECO:0000256" key="1">
    <source>
        <dbReference type="SAM" id="MobiDB-lite"/>
    </source>
</evidence>
<name>A0ABR0FN81_9PEZI</name>
<feature type="region of interest" description="Disordered" evidence="1">
    <location>
        <begin position="276"/>
        <end position="312"/>
    </location>
</feature>
<keyword evidence="3" id="KW-1185">Reference proteome</keyword>
<comment type="caution">
    <text evidence="2">The sequence shown here is derived from an EMBL/GenBank/DDBJ whole genome shotgun (WGS) entry which is preliminary data.</text>
</comment>
<dbReference type="RefSeq" id="XP_062733525.1">
    <property type="nucleotide sequence ID" value="XM_062877721.1"/>
</dbReference>
<evidence type="ECO:0000313" key="3">
    <source>
        <dbReference type="Proteomes" id="UP001322138"/>
    </source>
</evidence>
<accession>A0ABR0FN81</accession>
<evidence type="ECO:0008006" key="4">
    <source>
        <dbReference type="Google" id="ProtNLM"/>
    </source>
</evidence>